<dbReference type="PROSITE" id="PS00678">
    <property type="entry name" value="WD_REPEATS_1"/>
    <property type="match status" value="2"/>
</dbReference>
<dbReference type="InterPro" id="IPR020472">
    <property type="entry name" value="WD40_PAC1"/>
</dbReference>
<dbReference type="PANTHER" id="PTHR19857">
    <property type="entry name" value="MITOCHONDRIAL DIVISION PROTEIN 1-RELATED"/>
    <property type="match status" value="1"/>
</dbReference>
<dbReference type="Pfam" id="PF00400">
    <property type="entry name" value="WD40"/>
    <property type="match status" value="6"/>
</dbReference>
<organism evidence="4 5">
    <name type="scientific">Modicella reniformis</name>
    <dbReference type="NCBI Taxonomy" id="1440133"/>
    <lineage>
        <taxon>Eukaryota</taxon>
        <taxon>Fungi</taxon>
        <taxon>Fungi incertae sedis</taxon>
        <taxon>Mucoromycota</taxon>
        <taxon>Mortierellomycotina</taxon>
        <taxon>Mortierellomycetes</taxon>
        <taxon>Mortierellales</taxon>
        <taxon>Mortierellaceae</taxon>
        <taxon>Modicella</taxon>
    </lineage>
</organism>
<dbReference type="EMBL" id="JAAAHW010011611">
    <property type="protein sequence ID" value="KAF9918824.1"/>
    <property type="molecule type" value="Genomic_DNA"/>
</dbReference>
<dbReference type="CDD" id="cd00200">
    <property type="entry name" value="WD40"/>
    <property type="match status" value="1"/>
</dbReference>
<dbReference type="PROSITE" id="PS50294">
    <property type="entry name" value="WD_REPEATS_REGION"/>
    <property type="match status" value="3"/>
</dbReference>
<feature type="repeat" description="WD" evidence="3">
    <location>
        <begin position="60"/>
        <end position="101"/>
    </location>
</feature>
<feature type="non-terminal residue" evidence="4">
    <location>
        <position position="1"/>
    </location>
</feature>
<evidence type="ECO:0000313" key="4">
    <source>
        <dbReference type="EMBL" id="KAF9918824.1"/>
    </source>
</evidence>
<feature type="repeat" description="WD" evidence="3">
    <location>
        <begin position="107"/>
        <end position="148"/>
    </location>
</feature>
<dbReference type="OrthoDB" id="10261640at2759"/>
<dbReference type="InterPro" id="IPR015943">
    <property type="entry name" value="WD40/YVTN_repeat-like_dom_sf"/>
</dbReference>
<dbReference type="PANTHER" id="PTHR19857:SF8">
    <property type="entry name" value="ANGIO-ASSOCIATED MIGRATORY CELL PROTEIN"/>
    <property type="match status" value="1"/>
</dbReference>
<dbReference type="InterPro" id="IPR019775">
    <property type="entry name" value="WD40_repeat_CS"/>
</dbReference>
<dbReference type="SMART" id="SM00320">
    <property type="entry name" value="WD40"/>
    <property type="match status" value="6"/>
</dbReference>
<gene>
    <name evidence="4" type="ORF">BGZ65_012392</name>
</gene>
<evidence type="ECO:0000256" key="3">
    <source>
        <dbReference type="PROSITE-ProRule" id="PRU00221"/>
    </source>
</evidence>
<dbReference type="InterPro" id="IPR001680">
    <property type="entry name" value="WD40_rpt"/>
</dbReference>
<evidence type="ECO:0008006" key="6">
    <source>
        <dbReference type="Google" id="ProtNLM"/>
    </source>
</evidence>
<comment type="caution">
    <text evidence="4">The sequence shown here is derived from an EMBL/GenBank/DDBJ whole genome shotgun (WGS) entry which is preliminary data.</text>
</comment>
<sequence length="258" mass="28188">MDGKVRVWKSETGQFVCELEGPDEVVWINWHPKGNILLAGATDSSVWMWAVPSGSFMNVFNGHSGPVTSGMFTPDGKRIVTVSEDTSLIVWDPKTATALHRLTSEDARFHNDVITCLAINKDSSLAMTGSADGTAKLINLLNGSILGSFENHTDAIETVGFSEHMNLVATGSLDGRLNIWDVQTMQLRTTCEHRGPIIKLQWHKNQPLITSCSADRSVQVWDARTGQNVKIWLGHQDSVICFAMTDDGLTCVTGSDDG</sequence>
<dbReference type="InterPro" id="IPR051179">
    <property type="entry name" value="WD_repeat_multifunction"/>
</dbReference>
<dbReference type="SUPFAM" id="SSF50978">
    <property type="entry name" value="WD40 repeat-like"/>
    <property type="match status" value="1"/>
</dbReference>
<keyword evidence="5" id="KW-1185">Reference proteome</keyword>
<dbReference type="PRINTS" id="PR00320">
    <property type="entry name" value="GPROTEINBRPT"/>
</dbReference>
<accession>A0A9P6LR37</accession>
<evidence type="ECO:0000313" key="5">
    <source>
        <dbReference type="Proteomes" id="UP000749646"/>
    </source>
</evidence>
<dbReference type="InterPro" id="IPR036322">
    <property type="entry name" value="WD40_repeat_dom_sf"/>
</dbReference>
<keyword evidence="1 3" id="KW-0853">WD repeat</keyword>
<reference evidence="4" key="1">
    <citation type="journal article" date="2020" name="Fungal Divers.">
        <title>Resolving the Mortierellaceae phylogeny through synthesis of multi-gene phylogenetics and phylogenomics.</title>
        <authorList>
            <person name="Vandepol N."/>
            <person name="Liber J."/>
            <person name="Desiro A."/>
            <person name="Na H."/>
            <person name="Kennedy M."/>
            <person name="Barry K."/>
            <person name="Grigoriev I.V."/>
            <person name="Miller A.N."/>
            <person name="O'Donnell K."/>
            <person name="Stajich J.E."/>
            <person name="Bonito G."/>
        </authorList>
    </citation>
    <scope>NUCLEOTIDE SEQUENCE</scope>
    <source>
        <strain evidence="4">MES-2147</strain>
    </source>
</reference>
<proteinExistence type="predicted"/>
<keyword evidence="2" id="KW-0677">Repeat</keyword>
<feature type="repeat" description="WD" evidence="3">
    <location>
        <begin position="149"/>
        <end position="190"/>
    </location>
</feature>
<name>A0A9P6LR37_9FUNG</name>
<feature type="repeat" description="WD" evidence="3">
    <location>
        <begin position="190"/>
        <end position="231"/>
    </location>
</feature>
<dbReference type="PROSITE" id="PS50082">
    <property type="entry name" value="WD_REPEATS_2"/>
    <property type="match status" value="5"/>
</dbReference>
<evidence type="ECO:0000256" key="2">
    <source>
        <dbReference type="ARBA" id="ARBA00022737"/>
    </source>
</evidence>
<feature type="repeat" description="WD" evidence="3">
    <location>
        <begin position="28"/>
        <end position="59"/>
    </location>
</feature>
<evidence type="ECO:0000256" key="1">
    <source>
        <dbReference type="ARBA" id="ARBA00022574"/>
    </source>
</evidence>
<dbReference type="Gene3D" id="2.130.10.10">
    <property type="entry name" value="YVTN repeat-like/Quinoprotein amine dehydrogenase"/>
    <property type="match status" value="1"/>
</dbReference>
<dbReference type="Proteomes" id="UP000749646">
    <property type="component" value="Unassembled WGS sequence"/>
</dbReference>
<dbReference type="AlphaFoldDB" id="A0A9P6LR37"/>
<protein>
    <recommendedName>
        <fullName evidence="6">Anaphase-promoting complex subunit 4 WD40 domain-containing protein</fullName>
    </recommendedName>
</protein>